<evidence type="ECO:0000256" key="1">
    <source>
        <dbReference type="SAM" id="MobiDB-lite"/>
    </source>
</evidence>
<proteinExistence type="predicted"/>
<organism evidence="2 3">
    <name type="scientific">Caligus rogercresseyi</name>
    <name type="common">Sea louse</name>
    <dbReference type="NCBI Taxonomy" id="217165"/>
    <lineage>
        <taxon>Eukaryota</taxon>
        <taxon>Metazoa</taxon>
        <taxon>Ecdysozoa</taxon>
        <taxon>Arthropoda</taxon>
        <taxon>Crustacea</taxon>
        <taxon>Multicrustacea</taxon>
        <taxon>Hexanauplia</taxon>
        <taxon>Copepoda</taxon>
        <taxon>Siphonostomatoida</taxon>
        <taxon>Caligidae</taxon>
        <taxon>Caligus</taxon>
    </lineage>
</organism>
<protein>
    <submittedName>
        <fullName evidence="2">Centrosomeassociated protein 350like</fullName>
    </submittedName>
</protein>
<keyword evidence="3" id="KW-1185">Reference proteome</keyword>
<reference evidence="3" key="1">
    <citation type="submission" date="2021-01" db="EMBL/GenBank/DDBJ databases">
        <title>Caligus Genome Assembly.</title>
        <authorList>
            <person name="Gallardo-Escarate C."/>
        </authorList>
    </citation>
    <scope>NUCLEOTIDE SEQUENCE [LARGE SCALE GENOMIC DNA]</scope>
</reference>
<name>A0A7T8KJ74_CALRO</name>
<evidence type="ECO:0000313" key="2">
    <source>
        <dbReference type="EMBL" id="QQP56919.1"/>
    </source>
</evidence>
<dbReference type="AlphaFoldDB" id="A0A7T8KJ74"/>
<evidence type="ECO:0000313" key="3">
    <source>
        <dbReference type="Proteomes" id="UP000595437"/>
    </source>
</evidence>
<dbReference type="EMBL" id="CP045890">
    <property type="protein sequence ID" value="QQP56919.1"/>
    <property type="molecule type" value="Genomic_DNA"/>
</dbReference>
<accession>A0A7T8KJ74</accession>
<dbReference type="OrthoDB" id="10679263at2759"/>
<feature type="region of interest" description="Disordered" evidence="1">
    <location>
        <begin position="95"/>
        <end position="167"/>
    </location>
</feature>
<dbReference type="Proteomes" id="UP000595437">
    <property type="component" value="Chromosome 1"/>
</dbReference>
<feature type="compositionally biased region" description="Low complexity" evidence="1">
    <location>
        <begin position="112"/>
        <end position="129"/>
    </location>
</feature>
<feature type="compositionally biased region" description="Polar residues" evidence="1">
    <location>
        <begin position="140"/>
        <end position="161"/>
    </location>
</feature>
<sequence length="222" mass="24704">AKSRRKKVLDNFIERKVTVDRTTSPIQSLITKHEKDIDYVKNMDSNLLPPSLKSDNFNFISTVKRKMNIEAGSRAMLSFKGGMPLTGDKQISISSKTEDTVSEGPISTSLASYNSKESSSIKRSQSSENPRNVSGEEDVGSSNVESNKSYVSKSSMNTMETSENHSNRNAEFVPSALHLRFLAELNQLENVQSTEKHVDKLDRIRDLSVVRQDAATMASIIK</sequence>
<feature type="non-terminal residue" evidence="2">
    <location>
        <position position="1"/>
    </location>
</feature>
<feature type="non-terminal residue" evidence="2">
    <location>
        <position position="222"/>
    </location>
</feature>
<gene>
    <name evidence="2" type="ORF">FKW44_001751</name>
</gene>